<sequence>MKYPRAILVLRFSSIGDIVQLTSPLKSLRDRFPETRIDVITLDDYAELLLDHPDINRIIHIPREMKYQELKEIGKMLAAKGYDLIIDLHNVIRSQIIRRQFKTAKKVIYIKPRWKRFELIEFKKNHFPDEFSQRWLYHQCLEELLNNDYPVPKAKLVIQKNEQIEIKLFLEKEGLTGSYITLVPGAAWPQKTWLVDYYKELVNLIENKLGLSIVIIGSKNDRICSAIANDRSKQILDLHGKLDIRKSLAIISLGEMTVGSDTGMVHASEALGVPVAMIMGPTNAQTGGGTSLDRSVVIEKDIWCRPCSQNGKRPCYRSQQYCMTEISTSDVHRAIQGVLSW</sequence>
<proteinExistence type="predicted"/>
<accession>A0A381TBV9</accession>
<gene>
    <name evidence="3" type="ORF">METZ01_LOCUS66068</name>
</gene>
<keyword evidence="2" id="KW-0808">Transferase</keyword>
<dbReference type="SUPFAM" id="SSF53756">
    <property type="entry name" value="UDP-Glycosyltransferase/glycogen phosphorylase"/>
    <property type="match status" value="1"/>
</dbReference>
<reference evidence="3" key="1">
    <citation type="submission" date="2018-05" db="EMBL/GenBank/DDBJ databases">
        <authorList>
            <person name="Lanie J.A."/>
            <person name="Ng W.-L."/>
            <person name="Kazmierczak K.M."/>
            <person name="Andrzejewski T.M."/>
            <person name="Davidsen T.M."/>
            <person name="Wayne K.J."/>
            <person name="Tettelin H."/>
            <person name="Glass J.I."/>
            <person name="Rusch D."/>
            <person name="Podicherti R."/>
            <person name="Tsui H.-C.T."/>
            <person name="Winkler M.E."/>
        </authorList>
    </citation>
    <scope>NUCLEOTIDE SEQUENCE</scope>
</reference>
<dbReference type="EMBL" id="UINC01004288">
    <property type="protein sequence ID" value="SVA13214.1"/>
    <property type="molecule type" value="Genomic_DNA"/>
</dbReference>
<protein>
    <recommendedName>
        <fullName evidence="4">Lipopolysaccharide heptosyltransferase II</fullName>
    </recommendedName>
</protein>
<dbReference type="GO" id="GO:0009244">
    <property type="term" value="P:lipopolysaccharide core region biosynthetic process"/>
    <property type="evidence" value="ECO:0007669"/>
    <property type="project" value="TreeGrafter"/>
</dbReference>
<organism evidence="3">
    <name type="scientific">marine metagenome</name>
    <dbReference type="NCBI Taxonomy" id="408172"/>
    <lineage>
        <taxon>unclassified sequences</taxon>
        <taxon>metagenomes</taxon>
        <taxon>ecological metagenomes</taxon>
    </lineage>
</organism>
<dbReference type="CDD" id="cd03789">
    <property type="entry name" value="GT9_LPS_heptosyltransferase"/>
    <property type="match status" value="1"/>
</dbReference>
<dbReference type="InterPro" id="IPR002201">
    <property type="entry name" value="Glyco_trans_9"/>
</dbReference>
<dbReference type="Pfam" id="PF01075">
    <property type="entry name" value="Glyco_transf_9"/>
    <property type="match status" value="1"/>
</dbReference>
<evidence type="ECO:0000256" key="1">
    <source>
        <dbReference type="ARBA" id="ARBA00022676"/>
    </source>
</evidence>
<keyword evidence="1" id="KW-0328">Glycosyltransferase</keyword>
<name>A0A381TBV9_9ZZZZ</name>
<evidence type="ECO:0000256" key="2">
    <source>
        <dbReference type="ARBA" id="ARBA00022679"/>
    </source>
</evidence>
<dbReference type="PANTHER" id="PTHR30160">
    <property type="entry name" value="TETRAACYLDISACCHARIDE 4'-KINASE-RELATED"/>
    <property type="match status" value="1"/>
</dbReference>
<evidence type="ECO:0000313" key="3">
    <source>
        <dbReference type="EMBL" id="SVA13214.1"/>
    </source>
</evidence>
<dbReference type="Gene3D" id="3.40.50.2000">
    <property type="entry name" value="Glycogen Phosphorylase B"/>
    <property type="match status" value="2"/>
</dbReference>
<dbReference type="GO" id="GO:0005829">
    <property type="term" value="C:cytosol"/>
    <property type="evidence" value="ECO:0007669"/>
    <property type="project" value="TreeGrafter"/>
</dbReference>
<dbReference type="GO" id="GO:0008713">
    <property type="term" value="F:ADP-heptose-lipopolysaccharide heptosyltransferase activity"/>
    <property type="evidence" value="ECO:0007669"/>
    <property type="project" value="TreeGrafter"/>
</dbReference>
<dbReference type="InterPro" id="IPR051199">
    <property type="entry name" value="LPS_LOS_Heptosyltrfase"/>
</dbReference>
<dbReference type="AlphaFoldDB" id="A0A381TBV9"/>
<dbReference type="PANTHER" id="PTHR30160:SF1">
    <property type="entry name" value="LIPOPOLYSACCHARIDE 1,2-N-ACETYLGLUCOSAMINETRANSFERASE-RELATED"/>
    <property type="match status" value="1"/>
</dbReference>
<evidence type="ECO:0008006" key="4">
    <source>
        <dbReference type="Google" id="ProtNLM"/>
    </source>
</evidence>